<dbReference type="AlphaFoldDB" id="A0AAE1F4F3"/>
<evidence type="ECO:0000313" key="3">
    <source>
        <dbReference type="Proteomes" id="UP001286313"/>
    </source>
</evidence>
<feature type="compositionally biased region" description="Polar residues" evidence="1">
    <location>
        <begin position="245"/>
        <end position="260"/>
    </location>
</feature>
<dbReference type="SUPFAM" id="SSF49695">
    <property type="entry name" value="gamma-Crystallin-like"/>
    <property type="match status" value="1"/>
</dbReference>
<feature type="region of interest" description="Disordered" evidence="1">
    <location>
        <begin position="245"/>
        <end position="268"/>
    </location>
</feature>
<sequence>MVSKLRSEDLRSEDLRSEDLMLVVNRGVSGEGMTANRIRGRSSRCHSYEGSARCWSGSQYYGTYYDFQTANPHLGSIDFDNTIESVRVTGIWLFYDHEGYNANTPDPTAMFWSYGVGYSLTIPEEYKNTATSLRPAGCVGINDDCWNVYEGLYFAGSTFAGTAEMSDLSFLGFDVFSIILTGKSAWTFCENVFYGGPCVCMYPDTDHVSRTLPVYLDVGIFPTVDHGMLHVKSIRKGCYGKRITSTTPRLSAGPQQTNGGYDSGSGGK</sequence>
<protein>
    <submittedName>
        <fullName evidence="2">Uncharacterized protein</fullName>
    </submittedName>
</protein>
<dbReference type="InterPro" id="IPR011024">
    <property type="entry name" value="G_crystallin-like"/>
</dbReference>
<organism evidence="2 3">
    <name type="scientific">Petrolisthes cinctipes</name>
    <name type="common">Flat porcelain crab</name>
    <dbReference type="NCBI Taxonomy" id="88211"/>
    <lineage>
        <taxon>Eukaryota</taxon>
        <taxon>Metazoa</taxon>
        <taxon>Ecdysozoa</taxon>
        <taxon>Arthropoda</taxon>
        <taxon>Crustacea</taxon>
        <taxon>Multicrustacea</taxon>
        <taxon>Malacostraca</taxon>
        <taxon>Eumalacostraca</taxon>
        <taxon>Eucarida</taxon>
        <taxon>Decapoda</taxon>
        <taxon>Pleocyemata</taxon>
        <taxon>Anomura</taxon>
        <taxon>Galatheoidea</taxon>
        <taxon>Porcellanidae</taxon>
        <taxon>Petrolisthes</taxon>
    </lineage>
</organism>
<reference evidence="2" key="1">
    <citation type="submission" date="2023-10" db="EMBL/GenBank/DDBJ databases">
        <title>Genome assemblies of two species of porcelain crab, Petrolisthes cinctipes and Petrolisthes manimaculis (Anomura: Porcellanidae).</title>
        <authorList>
            <person name="Angst P."/>
        </authorList>
    </citation>
    <scope>NUCLEOTIDE SEQUENCE</scope>
    <source>
        <strain evidence="2">PB745_01</strain>
        <tissue evidence="2">Gill</tissue>
    </source>
</reference>
<dbReference type="EMBL" id="JAWQEG010003331">
    <property type="protein sequence ID" value="KAK3866821.1"/>
    <property type="molecule type" value="Genomic_DNA"/>
</dbReference>
<dbReference type="Proteomes" id="UP001286313">
    <property type="component" value="Unassembled WGS sequence"/>
</dbReference>
<comment type="caution">
    <text evidence="2">The sequence shown here is derived from an EMBL/GenBank/DDBJ whole genome shotgun (WGS) entry which is preliminary data.</text>
</comment>
<accession>A0AAE1F4F3</accession>
<gene>
    <name evidence="2" type="ORF">Pcinc_027675</name>
</gene>
<evidence type="ECO:0000313" key="2">
    <source>
        <dbReference type="EMBL" id="KAK3866821.1"/>
    </source>
</evidence>
<evidence type="ECO:0000256" key="1">
    <source>
        <dbReference type="SAM" id="MobiDB-lite"/>
    </source>
</evidence>
<proteinExistence type="predicted"/>
<name>A0AAE1F4F3_PETCI</name>
<keyword evidence="3" id="KW-1185">Reference proteome</keyword>